<dbReference type="GO" id="GO:0003676">
    <property type="term" value="F:nucleic acid binding"/>
    <property type="evidence" value="ECO:0007669"/>
    <property type="project" value="InterPro"/>
</dbReference>
<dbReference type="Gene3D" id="3.30.420.10">
    <property type="entry name" value="Ribonuclease H-like superfamily/Ribonuclease H"/>
    <property type="match status" value="1"/>
</dbReference>
<reference evidence="2" key="1">
    <citation type="journal article" date="2020" name="Stud. Mycol.">
        <title>101 Dothideomycetes genomes: a test case for predicting lifestyles and emergence of pathogens.</title>
        <authorList>
            <person name="Haridas S."/>
            <person name="Albert R."/>
            <person name="Binder M."/>
            <person name="Bloem J."/>
            <person name="Labutti K."/>
            <person name="Salamov A."/>
            <person name="Andreopoulos B."/>
            <person name="Baker S."/>
            <person name="Barry K."/>
            <person name="Bills G."/>
            <person name="Bluhm B."/>
            <person name="Cannon C."/>
            <person name="Castanera R."/>
            <person name="Culley D."/>
            <person name="Daum C."/>
            <person name="Ezra D."/>
            <person name="Gonzalez J."/>
            <person name="Henrissat B."/>
            <person name="Kuo A."/>
            <person name="Liang C."/>
            <person name="Lipzen A."/>
            <person name="Lutzoni F."/>
            <person name="Magnuson J."/>
            <person name="Mondo S."/>
            <person name="Nolan M."/>
            <person name="Ohm R."/>
            <person name="Pangilinan J."/>
            <person name="Park H.-J."/>
            <person name="Ramirez L."/>
            <person name="Alfaro M."/>
            <person name="Sun H."/>
            <person name="Tritt A."/>
            <person name="Yoshinaga Y."/>
            <person name="Zwiers L.-H."/>
            <person name="Turgeon B."/>
            <person name="Goodwin S."/>
            <person name="Spatafora J."/>
            <person name="Crous P."/>
            <person name="Grigoriev I."/>
        </authorList>
    </citation>
    <scope>NUCLEOTIDE SEQUENCE</scope>
    <source>
        <strain evidence="2">ATCC 36951</strain>
    </source>
</reference>
<protein>
    <recommendedName>
        <fullName evidence="4">Exonuclease domain-containing protein</fullName>
    </recommendedName>
</protein>
<evidence type="ECO:0000313" key="2">
    <source>
        <dbReference type="EMBL" id="KAF2172746.1"/>
    </source>
</evidence>
<dbReference type="RefSeq" id="XP_033673635.1">
    <property type="nucleotide sequence ID" value="XM_033803735.1"/>
</dbReference>
<dbReference type="GeneID" id="54557007"/>
<sequence length="374" mass="41268">MSSRHDEAMAAFLRNGGSIADDVFNNSPDGLNLSSLKIGIKNDDSIDDADADEAQDDHESNSPCNDIDSNDPELVGEWYPSYSPAYATYSGGPTTPANPTTVYPQPNVRLKKTKWKCRATQTEIRWDRVEDGEPLSISITFQNYKTIGESMWKHRIGRIAVVDTAGETVVDAYLAYEDEDEVIKYCSFKQASVEPPDFLFKNGAVEARQFEGELKELLKDRTVFVHDSVSYWFYYGESEDALLPSNGVTVYDTRTSSILQNLIAHPDSLVGQPGLAYAGEVVLGKNIQQGGIHTPVEDAKTTMELYLLKHPYDRVAEAAKLGPKKSHTQPARCGGRFVQKSIAQQEPTLGDFIKVKMTQGKAKRAKASATALGK</sequence>
<evidence type="ECO:0000313" key="3">
    <source>
        <dbReference type="Proteomes" id="UP000799537"/>
    </source>
</evidence>
<feature type="region of interest" description="Disordered" evidence="1">
    <location>
        <begin position="44"/>
        <end position="73"/>
    </location>
</feature>
<keyword evidence="3" id="KW-1185">Reference proteome</keyword>
<accession>A0A6A6D516</accession>
<dbReference type="EMBL" id="ML993580">
    <property type="protein sequence ID" value="KAF2172746.1"/>
    <property type="molecule type" value="Genomic_DNA"/>
</dbReference>
<name>A0A6A6D516_ZASCE</name>
<dbReference type="Proteomes" id="UP000799537">
    <property type="component" value="Unassembled WGS sequence"/>
</dbReference>
<evidence type="ECO:0008006" key="4">
    <source>
        <dbReference type="Google" id="ProtNLM"/>
    </source>
</evidence>
<dbReference type="AlphaFoldDB" id="A0A6A6D516"/>
<dbReference type="OrthoDB" id="8191639at2759"/>
<feature type="compositionally biased region" description="Acidic residues" evidence="1">
    <location>
        <begin position="45"/>
        <end position="56"/>
    </location>
</feature>
<evidence type="ECO:0000256" key="1">
    <source>
        <dbReference type="SAM" id="MobiDB-lite"/>
    </source>
</evidence>
<dbReference type="InterPro" id="IPR036397">
    <property type="entry name" value="RNaseH_sf"/>
</dbReference>
<organism evidence="2 3">
    <name type="scientific">Zasmidium cellare ATCC 36951</name>
    <dbReference type="NCBI Taxonomy" id="1080233"/>
    <lineage>
        <taxon>Eukaryota</taxon>
        <taxon>Fungi</taxon>
        <taxon>Dikarya</taxon>
        <taxon>Ascomycota</taxon>
        <taxon>Pezizomycotina</taxon>
        <taxon>Dothideomycetes</taxon>
        <taxon>Dothideomycetidae</taxon>
        <taxon>Mycosphaerellales</taxon>
        <taxon>Mycosphaerellaceae</taxon>
        <taxon>Zasmidium</taxon>
    </lineage>
</organism>
<proteinExistence type="predicted"/>
<gene>
    <name evidence="2" type="ORF">M409DRAFT_16709</name>
</gene>
<dbReference type="InterPro" id="IPR012337">
    <property type="entry name" value="RNaseH-like_sf"/>
</dbReference>
<dbReference type="SUPFAM" id="SSF53098">
    <property type="entry name" value="Ribonuclease H-like"/>
    <property type="match status" value="1"/>
</dbReference>